<evidence type="ECO:0000313" key="2">
    <source>
        <dbReference type="EMBL" id="TKA74529.1"/>
    </source>
</evidence>
<evidence type="ECO:0000256" key="1">
    <source>
        <dbReference type="SAM" id="MobiDB-lite"/>
    </source>
</evidence>
<keyword evidence="3" id="KW-1185">Reference proteome</keyword>
<gene>
    <name evidence="2" type="ORF">B0A49_04050</name>
</gene>
<dbReference type="STRING" id="331657.A0A4V5NGD7"/>
<protein>
    <recommendedName>
        <fullName evidence="4">RRM domain-containing protein</fullName>
    </recommendedName>
</protein>
<dbReference type="InterPro" id="IPR035979">
    <property type="entry name" value="RBD_domain_sf"/>
</dbReference>
<dbReference type="AlphaFoldDB" id="A0A4V5NGD7"/>
<dbReference type="SUPFAM" id="SSF54928">
    <property type="entry name" value="RNA-binding domain, RBD"/>
    <property type="match status" value="1"/>
</dbReference>
<sequence length="453" mass="50631">MNRTQASILAQAIRDGQFESPPVFDPHHQLRRGTMPSNGAPYLTNTLQMLPFGQTNSSTGGSDPLLEHLTRNGRPTVEEAFQHIAFVDRCKNARPMTWGVVKISNIPYGTTKPEIVAHVGRNARLVTQGPPGCPWYGIHIIMERSTAKTMDCFVEFGSVEEAAQSIQRFHRQCTSGRHPRIGDRHVDLEASSQEALMKELFPRAKCVKWDGQDPQPYQTDEPYNSGFKGVVTSEEMVMTVKHAETPQRSPFAHRCYQRTYESMISTLTKYPWWAVNYYTLSERDLLFKAANSLICALREQLRKGTNNYQLTPQLLQELVYAALHAPAFSERQLYQLFISAGGPGHVPIHMSPLAPYWVFEGLGRREDASEQVVQYYASLLHTATTSSTSLSLADQSANSAAGNTRSPFGNVVVPYARADKGTYTMAHMIQLEWDVIEGLLRKILGPEAAAEGI</sequence>
<accession>A0A4V5NGD7</accession>
<dbReference type="OrthoDB" id="336240at2759"/>
<dbReference type="InterPro" id="IPR012677">
    <property type="entry name" value="Nucleotide-bd_a/b_plait_sf"/>
</dbReference>
<evidence type="ECO:0000313" key="3">
    <source>
        <dbReference type="Proteomes" id="UP000308768"/>
    </source>
</evidence>
<name>A0A4V5NGD7_9PEZI</name>
<dbReference type="GO" id="GO:0003676">
    <property type="term" value="F:nucleic acid binding"/>
    <property type="evidence" value="ECO:0007669"/>
    <property type="project" value="InterPro"/>
</dbReference>
<proteinExistence type="predicted"/>
<dbReference type="Gene3D" id="3.30.70.330">
    <property type="match status" value="1"/>
</dbReference>
<dbReference type="EMBL" id="NAJN01000353">
    <property type="protein sequence ID" value="TKA74529.1"/>
    <property type="molecule type" value="Genomic_DNA"/>
</dbReference>
<organism evidence="2 3">
    <name type="scientific">Cryomyces minteri</name>
    <dbReference type="NCBI Taxonomy" id="331657"/>
    <lineage>
        <taxon>Eukaryota</taxon>
        <taxon>Fungi</taxon>
        <taxon>Dikarya</taxon>
        <taxon>Ascomycota</taxon>
        <taxon>Pezizomycotina</taxon>
        <taxon>Dothideomycetes</taxon>
        <taxon>Dothideomycetes incertae sedis</taxon>
        <taxon>Cryomyces</taxon>
    </lineage>
</organism>
<feature type="region of interest" description="Disordered" evidence="1">
    <location>
        <begin position="17"/>
        <end position="40"/>
    </location>
</feature>
<comment type="caution">
    <text evidence="2">The sequence shown here is derived from an EMBL/GenBank/DDBJ whole genome shotgun (WGS) entry which is preliminary data.</text>
</comment>
<evidence type="ECO:0008006" key="4">
    <source>
        <dbReference type="Google" id="ProtNLM"/>
    </source>
</evidence>
<reference evidence="2 3" key="1">
    <citation type="submission" date="2017-03" db="EMBL/GenBank/DDBJ databases">
        <title>Genomes of endolithic fungi from Antarctica.</title>
        <authorList>
            <person name="Coleine C."/>
            <person name="Masonjones S."/>
            <person name="Stajich J.E."/>
        </authorList>
    </citation>
    <scope>NUCLEOTIDE SEQUENCE [LARGE SCALE GENOMIC DNA]</scope>
    <source>
        <strain evidence="2 3">CCFEE 5187</strain>
    </source>
</reference>
<dbReference type="Proteomes" id="UP000308768">
    <property type="component" value="Unassembled WGS sequence"/>
</dbReference>